<name>A0ABV4BTX1_9MYCO</name>
<dbReference type="NCBIfam" id="NF041492">
    <property type="entry name" value="MobF"/>
    <property type="match status" value="1"/>
</dbReference>
<protein>
    <submittedName>
        <fullName evidence="2">MobF family relaxase</fullName>
    </submittedName>
</protein>
<reference evidence="2 3" key="1">
    <citation type="submission" date="2024-08" db="EMBL/GenBank/DDBJ databases">
        <title>Mycobacterium servetensis sp. nov., a novel rapid-growing mycobacterial species recovered from a human patient in Zaragoza, Spain.</title>
        <authorList>
            <person name="Tristancho-Baro A.I."/>
            <person name="Buenestado-Serrano S."/>
            <person name="Garcia De Viedma D."/>
            <person name="Milagro-Beamonte A."/>
            <person name="Burillo N."/>
            <person name="Sanz S."/>
            <person name="Lopez-Calleja A.I."/>
            <person name="Penas-Utrilla D."/>
            <person name="Guardingo M."/>
            <person name="Garcia M.J."/>
            <person name="Vinuelas-Bayon J."/>
        </authorList>
    </citation>
    <scope>NUCLEOTIDE SEQUENCE [LARGE SCALE GENOMIC DNA]</scope>
    <source>
        <strain evidence="3">HUMS_12744610</strain>
    </source>
</reference>
<dbReference type="CDD" id="cd18809">
    <property type="entry name" value="SF1_C_RecD"/>
    <property type="match status" value="1"/>
</dbReference>
<evidence type="ECO:0000259" key="1">
    <source>
        <dbReference type="Pfam" id="PF08751"/>
    </source>
</evidence>
<comment type="caution">
    <text evidence="2">The sequence shown here is derived from an EMBL/GenBank/DDBJ whole genome shotgun (WGS) entry which is preliminary data.</text>
</comment>
<dbReference type="SUPFAM" id="SSF52540">
    <property type="entry name" value="P-loop containing nucleoside triphosphate hydrolases"/>
    <property type="match status" value="1"/>
</dbReference>
<dbReference type="InterPro" id="IPR014862">
    <property type="entry name" value="TrwC"/>
</dbReference>
<dbReference type="Proteomes" id="UP001564760">
    <property type="component" value="Unassembled WGS sequence"/>
</dbReference>
<evidence type="ECO:0000313" key="3">
    <source>
        <dbReference type="Proteomes" id="UP001564760"/>
    </source>
</evidence>
<dbReference type="Pfam" id="PF08751">
    <property type="entry name" value="TrwC"/>
    <property type="match status" value="1"/>
</dbReference>
<evidence type="ECO:0000313" key="2">
    <source>
        <dbReference type="EMBL" id="MEY8013749.1"/>
    </source>
</evidence>
<dbReference type="Pfam" id="PF13604">
    <property type="entry name" value="AAA_30"/>
    <property type="match status" value="1"/>
</dbReference>
<dbReference type="Gene3D" id="3.40.50.300">
    <property type="entry name" value="P-loop containing nucleotide triphosphate hydrolases"/>
    <property type="match status" value="2"/>
</dbReference>
<feature type="domain" description="TrwC relaxase" evidence="1">
    <location>
        <begin position="38"/>
        <end position="348"/>
    </location>
</feature>
<dbReference type="InterPro" id="IPR027417">
    <property type="entry name" value="P-loop_NTPase"/>
</dbReference>
<organism evidence="2 3">
    <name type="scientific">Mycobacterium servetii</name>
    <dbReference type="NCBI Taxonomy" id="3237418"/>
    <lineage>
        <taxon>Bacteria</taxon>
        <taxon>Bacillati</taxon>
        <taxon>Actinomycetota</taxon>
        <taxon>Actinomycetes</taxon>
        <taxon>Mycobacteriales</taxon>
        <taxon>Mycobacteriaceae</taxon>
        <taxon>Mycobacterium</taxon>
    </lineage>
</organism>
<keyword evidence="3" id="KW-1185">Reference proteome</keyword>
<gene>
    <name evidence="2" type="primary">mobF</name>
    <name evidence="2" type="ORF">AB8998_01105</name>
</gene>
<dbReference type="SUPFAM" id="SSF55464">
    <property type="entry name" value="Origin of replication-binding domain, RBD-like"/>
    <property type="match status" value="1"/>
</dbReference>
<sequence>MWRTFGAPHPAPGCGVWSPWTGGRSLLTLSKPMKRHSVRYYNDTARAAISASTERQRAGGGLAEYYSEGETREPVWVCVGGTGDAEKAAALVGLSAADRASGPADMDAVARWLDEGISPNGARGRAFTARSTHGFDLTFCAPKSVSLLRALSGDDVLSKAVVEAHNSAVGEALEYLYDHAGYTRVHNPDTGKKDLLRLPGLVMAAYQHETSRAGDPHLHTHVLLPNAQARNDGALVSIDSKSLHHEAKAAGIIYQATLRHYLLQSVGLEWGPIDPHTGMAEVAGVAGDTIRAWSQRSTQLRAWAEENLVVDEEAGATAAQLAAGQKATRPAKPEHLSWGELKNLWAKDQRGFVVEETAQLAVRRARTSTRFDVHALGRRAAVGIDKSAFTRADLVEAIGARLPPSIEGAKSQVDGNAIPPRYLIEGIAERIGIRVSAPRQAHEREGHERFTTAAVIAEETAIVGLMGARDDRAVLDRAALDTAGLSVDQARAITAIGTSPWLIQPLSAPAGAGKTTSLKTLRVAAHRGGKPRVLVLAPTGKAVDVAVREGAGDTGYTVAKAVKDLRNHELKLDSRTLVVIDEAGMVGTPDLRQLLTATTAAGAKTVLVGDAYQLAPVKARGGMFAQLVADLPWAQTLSEVWRMRDPAERTASLAVRNGGPKPLRRAVEWYRTHERLHTGDALTMAHDALTAYQADLSAGKDALLMTDRWEVCDALNARIHHQTVAPEAPSVTAARGHRIGVGDVIISRYNDAAVTVVDAADHTKSAAPVRNGHRWRVYKLDVDNTRVYARRLTDGARALFTGDYLTEHVHYGYAVTVHASQGATAGNALTAGTAHSILSDRTTRNAAYVALTRGRDHNHVYMYEKTAGEADHEHAQLAENRGVHVAQRGTSRDAAAALRTILGRDERSHTMMQAAAATDRSQQPAAVRALRDQHEHTRARLRAAHRAYTDAHSSYDLAADLPALRNEIDFADVAGRGFAPATGYPIPASTLDHLDDMHRRVVTALGRNLQAVQSLHVYPGADKGAALAAVAAAAHRDHRAVIALPATPQAHAYANSHRYADMTPADPHRAIANMRARTTEGGRLPLGNLVIIDDADHLHAEQLQWLADNAAATNTKLLLITTPDHRQPTHSLTAVLDHLLPWAQQLGTPDVSHQRPRTAIERADQHLATTTGVELSKHQAARELLHRRDRLLEHFHDMCRAEERLDTIGARDRTRARNKNRGRDYGLEL</sequence>
<dbReference type="EMBL" id="JBGEDP010000001">
    <property type="protein sequence ID" value="MEY8013749.1"/>
    <property type="molecule type" value="Genomic_DNA"/>
</dbReference>
<accession>A0ABV4BTX1</accession>
<proteinExistence type="predicted"/>